<sequence>MTVKTGIVEHLGEKAILVPDLLAGALQANDRAKLRMTVLQEAVAHARHPEAGVRSLSGELRAAGMDDPALEESIRGARLLPEDAVLVPGADDLVSGLRGDIEAMIAPLDAVAAPSAADFSARLQQLRLEEFSGETVGDAEIATLTSANREGRDTAHLLVMDLHKALNKLSTEVSVETLAGAHVLHIADDDRPRIRAFMRGVDRTRGLAFGHPGLGTTAARSGERLVIQNDIGTTDAHVLVVAVEAGTVTITYTDIHLRRAQFFVGLFDSWKMDWVPLAERKARGLAEGAAFFLVTGSYTSRDENDCQAFLEYLGSRIVFLIDWNKARKALQPFVSKSEAVRLLRQAAAEDYGHRGFLELGGAELLFDAIQRSAEGRIPYGTRLDAALGATQAYDLLARVMRLSSQGLAQRRSARLLRDEVRAELTQCVVSVEREILDIVLRQLGLARDLASMIQDALSDGRGLNREAAQRLSQRAKHLEAKADVLTVRAREMAEGPMGRGLRFLPIVNGIEDAVDELEEAVFVLSIAPDHVATETIARPLGELARTAVECCSGLVRAVAAALQAPAGNRRDTADTLEGIEDAVQAEKQADAAQRAAIAGFIADIDCARTLTVGVETARAIETSTDRIAHAALVLRHCVLDDLAPWKS</sequence>
<protein>
    <submittedName>
        <fullName evidence="1">Uncharacterized protein Yka (UPF0111/DUF47 family)</fullName>
    </submittedName>
</protein>
<keyword evidence="2" id="KW-1185">Reference proteome</keyword>
<dbReference type="Gene3D" id="1.20.58.220">
    <property type="entry name" value="Phosphate transport system protein phou homolog 2, domain 2"/>
    <property type="match status" value="1"/>
</dbReference>
<comment type="caution">
    <text evidence="1">The sequence shown here is derived from an EMBL/GenBank/DDBJ whole genome shotgun (WGS) entry which is preliminary data.</text>
</comment>
<proteinExistence type="predicted"/>
<dbReference type="EMBL" id="JAASQI010000002">
    <property type="protein sequence ID" value="NIJ57437.1"/>
    <property type="molecule type" value="Genomic_DNA"/>
</dbReference>
<accession>A0ABX0UWW5</accession>
<evidence type="ECO:0000313" key="1">
    <source>
        <dbReference type="EMBL" id="NIJ57437.1"/>
    </source>
</evidence>
<dbReference type="Proteomes" id="UP001429580">
    <property type="component" value="Unassembled WGS sequence"/>
</dbReference>
<dbReference type="InterPro" id="IPR038078">
    <property type="entry name" value="PhoU-like_sf"/>
</dbReference>
<dbReference type="RefSeq" id="WP_166949936.1">
    <property type="nucleotide sequence ID" value="NZ_JAASQI010000002.1"/>
</dbReference>
<gene>
    <name evidence="1" type="ORF">FHS82_001263</name>
</gene>
<organism evidence="1 2">
    <name type="scientific">Pseudochelatococcus lubricantis</name>
    <dbReference type="NCBI Taxonomy" id="1538102"/>
    <lineage>
        <taxon>Bacteria</taxon>
        <taxon>Pseudomonadati</taxon>
        <taxon>Pseudomonadota</taxon>
        <taxon>Alphaproteobacteria</taxon>
        <taxon>Hyphomicrobiales</taxon>
        <taxon>Chelatococcaceae</taxon>
        <taxon>Pseudochelatococcus</taxon>
    </lineage>
</organism>
<name>A0ABX0UWW5_9HYPH</name>
<reference evidence="1 2" key="1">
    <citation type="submission" date="2020-03" db="EMBL/GenBank/DDBJ databases">
        <title>Genomic Encyclopedia of Type Strains, Phase IV (KMG-IV): sequencing the most valuable type-strain genomes for metagenomic binning, comparative biology and taxonomic classification.</title>
        <authorList>
            <person name="Goeker M."/>
        </authorList>
    </citation>
    <scope>NUCLEOTIDE SEQUENCE [LARGE SCALE GENOMIC DNA]</scope>
    <source>
        <strain evidence="1 2">DSM 103870</strain>
    </source>
</reference>
<evidence type="ECO:0000313" key="2">
    <source>
        <dbReference type="Proteomes" id="UP001429580"/>
    </source>
</evidence>